<name>A0A8X6SND5_TRICX</name>
<evidence type="ECO:0000313" key="2">
    <source>
        <dbReference type="Proteomes" id="UP000887159"/>
    </source>
</evidence>
<dbReference type="PANTHER" id="PTHR46060">
    <property type="entry name" value="MARINER MOS1 TRANSPOSASE-LIKE PROTEIN"/>
    <property type="match status" value="1"/>
</dbReference>
<dbReference type="AlphaFoldDB" id="A0A8X6SND5"/>
<dbReference type="InterPro" id="IPR052709">
    <property type="entry name" value="Transposase-MT_Hybrid"/>
</dbReference>
<dbReference type="Gene3D" id="3.30.420.10">
    <property type="entry name" value="Ribonuclease H-like superfamily/Ribonuclease H"/>
    <property type="match status" value="1"/>
</dbReference>
<dbReference type="EMBL" id="BMAU01021334">
    <property type="protein sequence ID" value="GFY15331.1"/>
    <property type="molecule type" value="Genomic_DNA"/>
</dbReference>
<dbReference type="Pfam" id="PF01359">
    <property type="entry name" value="Transposase_1"/>
    <property type="match status" value="1"/>
</dbReference>
<dbReference type="InterPro" id="IPR001888">
    <property type="entry name" value="Transposase_1"/>
</dbReference>
<dbReference type="InterPro" id="IPR036397">
    <property type="entry name" value="RNaseH_sf"/>
</dbReference>
<gene>
    <name evidence="1" type="ORF">TNCV_1571421</name>
</gene>
<keyword evidence="2" id="KW-1185">Reference proteome</keyword>
<dbReference type="GO" id="GO:0003676">
    <property type="term" value="F:nucleic acid binding"/>
    <property type="evidence" value="ECO:0007669"/>
    <property type="project" value="InterPro"/>
</dbReference>
<comment type="caution">
    <text evidence="1">The sequence shown here is derived from an EMBL/GenBank/DDBJ whole genome shotgun (WGS) entry which is preliminary data.</text>
</comment>
<dbReference type="Proteomes" id="UP000887159">
    <property type="component" value="Unassembled WGS sequence"/>
</dbReference>
<reference evidence="1" key="1">
    <citation type="submission" date="2020-08" db="EMBL/GenBank/DDBJ databases">
        <title>Multicomponent nature underlies the extraordinary mechanical properties of spider dragline silk.</title>
        <authorList>
            <person name="Kono N."/>
            <person name="Nakamura H."/>
            <person name="Mori M."/>
            <person name="Yoshida Y."/>
            <person name="Ohtoshi R."/>
            <person name="Malay A.D."/>
            <person name="Moran D.A.P."/>
            <person name="Tomita M."/>
            <person name="Numata K."/>
            <person name="Arakawa K."/>
        </authorList>
    </citation>
    <scope>NUCLEOTIDE SEQUENCE</scope>
</reference>
<protein>
    <submittedName>
        <fullName evidence="1">Mariner transposase</fullName>
    </submittedName>
</protein>
<evidence type="ECO:0000313" key="1">
    <source>
        <dbReference type="EMBL" id="GFY15331.1"/>
    </source>
</evidence>
<accession>A0A8X6SND5</accession>
<proteinExistence type="predicted"/>
<dbReference type="PANTHER" id="PTHR46060:SF1">
    <property type="entry name" value="MARINER MOS1 TRANSPOSASE-LIKE PROTEIN"/>
    <property type="match status" value="1"/>
</dbReference>
<organism evidence="1 2">
    <name type="scientific">Trichonephila clavipes</name>
    <name type="common">Golden silk orbweaver</name>
    <name type="synonym">Nephila clavipes</name>
    <dbReference type="NCBI Taxonomy" id="2585209"/>
    <lineage>
        <taxon>Eukaryota</taxon>
        <taxon>Metazoa</taxon>
        <taxon>Ecdysozoa</taxon>
        <taxon>Arthropoda</taxon>
        <taxon>Chelicerata</taxon>
        <taxon>Arachnida</taxon>
        <taxon>Araneae</taxon>
        <taxon>Araneomorphae</taxon>
        <taxon>Entelegynae</taxon>
        <taxon>Araneoidea</taxon>
        <taxon>Nephilidae</taxon>
        <taxon>Trichonephila</taxon>
    </lineage>
</organism>
<sequence>MKHRLVYNILNQKRSSAEWTAAGESRPKRPKSQMSSDKAMVYVFWNAHGILFDYFEKGKTLKGAIVSTEGKNKDNTSSNRKEKKVLFHQDNASCHKSMKRMIKLNELLFELLYHPPYSADLAPSNYWLFSEPKRRIQGKWFFL</sequence>